<dbReference type="GO" id="GO:0004379">
    <property type="term" value="F:glycylpeptide N-tetradecanoyltransferase activity"/>
    <property type="evidence" value="ECO:0007669"/>
    <property type="project" value="UniProtKB-EC"/>
</dbReference>
<comment type="similarity">
    <text evidence="2 9">Belongs to the NMT family.</text>
</comment>
<dbReference type="PIRSF" id="PIRSF015892">
    <property type="entry name" value="N-myristl_transf"/>
    <property type="match status" value="1"/>
</dbReference>
<dbReference type="InterPro" id="IPR016181">
    <property type="entry name" value="Acyl_CoA_acyltransferase"/>
</dbReference>
<dbReference type="STRING" id="1157616.A0A1Z5TRT6"/>
<dbReference type="AlphaFoldDB" id="A0A1Z5TRT6"/>
<dbReference type="GO" id="GO:0005737">
    <property type="term" value="C:cytoplasm"/>
    <property type="evidence" value="ECO:0007669"/>
    <property type="project" value="TreeGrafter"/>
</dbReference>
<dbReference type="FunCoup" id="A0A1Z5TRT6">
    <property type="interactions" value="1677"/>
</dbReference>
<dbReference type="Pfam" id="PF02799">
    <property type="entry name" value="NMT_C"/>
    <property type="match status" value="1"/>
</dbReference>
<keyword evidence="5 8" id="KW-0808">Transferase</keyword>
<dbReference type="InParanoid" id="A0A1Z5TRT6"/>
<dbReference type="PANTHER" id="PTHR11377">
    <property type="entry name" value="N-MYRISTOYL TRANSFERASE"/>
    <property type="match status" value="1"/>
</dbReference>
<evidence type="ECO:0000256" key="9">
    <source>
        <dbReference type="RuleBase" id="RU004178"/>
    </source>
</evidence>
<reference evidence="13 14" key="1">
    <citation type="submission" date="2017-01" db="EMBL/GenBank/DDBJ databases">
        <title>The recent genome duplication of the halophilic yeast Hortaea werneckii: insights from long-read sequencing.</title>
        <authorList>
            <person name="Sinha S."/>
            <person name="Flibotte S."/>
            <person name="Neira M."/>
            <person name="Lenassi M."/>
            <person name="Gostincar C."/>
            <person name="Stajich J.E."/>
            <person name="Nislow C.E."/>
        </authorList>
    </citation>
    <scope>NUCLEOTIDE SEQUENCE [LARGE SCALE GENOMIC DNA]</scope>
    <source>
        <strain evidence="13 14">EXF-2000</strain>
    </source>
</reference>
<evidence type="ECO:0000256" key="4">
    <source>
        <dbReference type="ARBA" id="ARBA00022240"/>
    </source>
</evidence>
<dbReference type="VEuPathDB" id="FungiDB:BTJ68_01125"/>
<keyword evidence="6 8" id="KW-0012">Acyltransferase</keyword>
<sequence>MADESKPKAPSDNAQAASSVQNGTPAETNAVDAEVSGDEEGEEEDQAAADTGTTASAPKKKKKKAGGKKKKAAAAAAAAAGSTDSTADNVHSPESMRKPVPAQDIQGLLQQLALSQPNANGPKEGKAPEEYKFWNTQPVPKFKEPNLLQNTSEGEGEAQKEGPILPNAVCKASVKPEPEKLVDGFEWCLVDLDDKAELQELYDLLYNHYVEDTDGSFRFNYSVELLAWALKPPGWKREWHIGVRTKPTAEGKKGKLVAFIAGVPVSLRVRQAKVESVEINFLTIHRKLRSKRLAPVLIKEVTRRCYQNDIYQALYTGGVLLPTPVSTCRYFHRSLDWEHLYKMGFSHMPAGSSEMRQKLKYKLEHTTSTKGLRLMKKEDVPAVRELLTKYLERFQLRQEFTEEEIEHLMCSEQSKGVVWSYVVEQDGGKITDFISYYLLESTVLKNARHETIRAAYLYYYASDTAFQTPSNKKSASAIQTALSVRLQELVHDVLILAKKDNFHVFNALTLLDNPLFLKEQKFEPGDGKLHFYLFNWRTALLPGGVDEANRVDKSRMGGVGVVML</sequence>
<evidence type="ECO:0000256" key="10">
    <source>
        <dbReference type="SAM" id="MobiDB-lite"/>
    </source>
</evidence>
<proteinExistence type="inferred from homology"/>
<feature type="domain" description="Glycylpeptide N-tetradecanoyltransferase C-terminal" evidence="12">
    <location>
        <begin position="343"/>
        <end position="562"/>
    </location>
</feature>
<feature type="compositionally biased region" description="Polar residues" evidence="10">
    <location>
        <begin position="12"/>
        <end position="27"/>
    </location>
</feature>
<accession>A0A1Z5TRT6</accession>
<evidence type="ECO:0000256" key="5">
    <source>
        <dbReference type="ARBA" id="ARBA00022679"/>
    </source>
</evidence>
<gene>
    <name evidence="13" type="ORF">BTJ68_01125</name>
</gene>
<name>A0A1Z5TRT6_HORWE</name>
<dbReference type="InterPro" id="IPR022677">
    <property type="entry name" value="NMT_C"/>
</dbReference>
<evidence type="ECO:0000259" key="11">
    <source>
        <dbReference type="Pfam" id="PF01233"/>
    </source>
</evidence>
<evidence type="ECO:0000313" key="14">
    <source>
        <dbReference type="Proteomes" id="UP000194280"/>
    </source>
</evidence>
<evidence type="ECO:0000256" key="1">
    <source>
        <dbReference type="ARBA" id="ARBA00003900"/>
    </source>
</evidence>
<comment type="function">
    <text evidence="1 8">Adds a myristoyl group to the N-terminal glycine residue of certain cellular proteins.</text>
</comment>
<dbReference type="InterPro" id="IPR022676">
    <property type="entry name" value="NMT_N"/>
</dbReference>
<feature type="compositionally biased region" description="Low complexity" evidence="10">
    <location>
        <begin position="48"/>
        <end position="57"/>
    </location>
</feature>
<comment type="caution">
    <text evidence="13">The sequence shown here is derived from an EMBL/GenBank/DDBJ whole genome shotgun (WGS) entry which is preliminary data.</text>
</comment>
<dbReference type="Proteomes" id="UP000194280">
    <property type="component" value="Unassembled WGS sequence"/>
</dbReference>
<feature type="region of interest" description="Disordered" evidence="10">
    <location>
        <begin position="1"/>
        <end position="103"/>
    </location>
</feature>
<feature type="compositionally biased region" description="Acidic residues" evidence="10">
    <location>
        <begin position="35"/>
        <end position="47"/>
    </location>
</feature>
<evidence type="ECO:0000259" key="12">
    <source>
        <dbReference type="Pfam" id="PF02799"/>
    </source>
</evidence>
<feature type="compositionally biased region" description="Basic residues" evidence="10">
    <location>
        <begin position="58"/>
        <end position="72"/>
    </location>
</feature>
<organism evidence="13 14">
    <name type="scientific">Hortaea werneckii EXF-2000</name>
    <dbReference type="NCBI Taxonomy" id="1157616"/>
    <lineage>
        <taxon>Eukaryota</taxon>
        <taxon>Fungi</taxon>
        <taxon>Dikarya</taxon>
        <taxon>Ascomycota</taxon>
        <taxon>Pezizomycotina</taxon>
        <taxon>Dothideomycetes</taxon>
        <taxon>Dothideomycetidae</taxon>
        <taxon>Mycosphaerellales</taxon>
        <taxon>Teratosphaeriaceae</taxon>
        <taxon>Hortaea</taxon>
    </lineage>
</organism>
<feature type="domain" description="Glycylpeptide N-tetradecanoyltransferase N-terminal" evidence="11">
    <location>
        <begin position="171"/>
        <end position="328"/>
    </location>
</feature>
<dbReference type="PANTHER" id="PTHR11377:SF5">
    <property type="entry name" value="GLYCYLPEPTIDE N-TETRADECANOYLTRANSFERASE"/>
    <property type="match status" value="1"/>
</dbReference>
<evidence type="ECO:0000256" key="6">
    <source>
        <dbReference type="ARBA" id="ARBA00023315"/>
    </source>
</evidence>
<keyword evidence="14" id="KW-1185">Reference proteome</keyword>
<dbReference type="EMBL" id="MUNK01000008">
    <property type="protein sequence ID" value="OTA38719.1"/>
    <property type="molecule type" value="Genomic_DNA"/>
</dbReference>
<evidence type="ECO:0000256" key="3">
    <source>
        <dbReference type="ARBA" id="ARBA00012923"/>
    </source>
</evidence>
<dbReference type="SUPFAM" id="SSF55729">
    <property type="entry name" value="Acyl-CoA N-acyltransferases (Nat)"/>
    <property type="match status" value="2"/>
</dbReference>
<dbReference type="Gene3D" id="3.40.630.30">
    <property type="match status" value="2"/>
</dbReference>
<dbReference type="InterPro" id="IPR000903">
    <property type="entry name" value="NMT"/>
</dbReference>
<evidence type="ECO:0000256" key="7">
    <source>
        <dbReference type="ARBA" id="ARBA00048276"/>
    </source>
</evidence>
<dbReference type="OrthoDB" id="60315at2759"/>
<evidence type="ECO:0000256" key="8">
    <source>
        <dbReference type="RuleBase" id="RU000586"/>
    </source>
</evidence>
<comment type="catalytic activity">
    <reaction evidence="7 8">
        <text>N-terminal glycyl-[protein] + tetradecanoyl-CoA = N-tetradecanoylglycyl-[protein] + CoA + H(+)</text>
        <dbReference type="Rhea" id="RHEA:15521"/>
        <dbReference type="Rhea" id="RHEA-COMP:12666"/>
        <dbReference type="Rhea" id="RHEA-COMP:12667"/>
        <dbReference type="ChEBI" id="CHEBI:15378"/>
        <dbReference type="ChEBI" id="CHEBI:57287"/>
        <dbReference type="ChEBI" id="CHEBI:57385"/>
        <dbReference type="ChEBI" id="CHEBI:64723"/>
        <dbReference type="ChEBI" id="CHEBI:133050"/>
        <dbReference type="EC" id="2.3.1.97"/>
    </reaction>
</comment>
<evidence type="ECO:0000256" key="2">
    <source>
        <dbReference type="ARBA" id="ARBA00009469"/>
    </source>
</evidence>
<evidence type="ECO:0000313" key="13">
    <source>
        <dbReference type="EMBL" id="OTA38719.1"/>
    </source>
</evidence>
<protein>
    <recommendedName>
        <fullName evidence="4 8">Glycylpeptide N-tetradecanoyltransferase</fullName>
        <ecNumber evidence="3 8">2.3.1.97</ecNumber>
    </recommendedName>
</protein>
<dbReference type="EC" id="2.3.1.97" evidence="3 8"/>
<dbReference type="Pfam" id="PF01233">
    <property type="entry name" value="NMT"/>
    <property type="match status" value="1"/>
</dbReference>